<protein>
    <submittedName>
        <fullName evidence="2">Uncharacterized protein</fullName>
    </submittedName>
</protein>
<comment type="caution">
    <text evidence="2">The sequence shown here is derived from an EMBL/GenBank/DDBJ whole genome shotgun (WGS) entry which is preliminary data.</text>
</comment>
<dbReference type="Proteomes" id="UP000177325">
    <property type="component" value="Unassembled WGS sequence"/>
</dbReference>
<feature type="transmembrane region" description="Helical" evidence="1">
    <location>
        <begin position="67"/>
        <end position="89"/>
    </location>
</feature>
<dbReference type="STRING" id="1798525.A3G90_02320"/>
<dbReference type="EMBL" id="MFMM01000001">
    <property type="protein sequence ID" value="OGG84887.1"/>
    <property type="molecule type" value="Genomic_DNA"/>
</dbReference>
<dbReference type="AlphaFoldDB" id="A0A1F6FGA3"/>
<gene>
    <name evidence="2" type="ORF">A3G90_02320</name>
</gene>
<dbReference type="InterPro" id="IPR043993">
    <property type="entry name" value="T4SS_pilin"/>
</dbReference>
<keyword evidence="1" id="KW-0472">Membrane</keyword>
<reference evidence="2 3" key="1">
    <citation type="journal article" date="2016" name="Nat. Commun.">
        <title>Thousands of microbial genomes shed light on interconnected biogeochemical processes in an aquifer system.</title>
        <authorList>
            <person name="Anantharaman K."/>
            <person name="Brown C.T."/>
            <person name="Hug L.A."/>
            <person name="Sharon I."/>
            <person name="Castelle C.J."/>
            <person name="Probst A.J."/>
            <person name="Thomas B.C."/>
            <person name="Singh A."/>
            <person name="Wilkins M.J."/>
            <person name="Karaoz U."/>
            <person name="Brodie E.L."/>
            <person name="Williams K.H."/>
            <person name="Hubbard S.S."/>
            <person name="Banfield J.F."/>
        </authorList>
    </citation>
    <scope>NUCLEOTIDE SEQUENCE [LARGE SCALE GENOMIC DNA]</scope>
</reference>
<proteinExistence type="predicted"/>
<keyword evidence="1" id="KW-1133">Transmembrane helix</keyword>
<accession>A0A1F6FGA3</accession>
<evidence type="ECO:0000256" key="1">
    <source>
        <dbReference type="SAM" id="Phobius"/>
    </source>
</evidence>
<keyword evidence="1" id="KW-0812">Transmembrane</keyword>
<name>A0A1F6FGA3_9BACT</name>
<evidence type="ECO:0000313" key="2">
    <source>
        <dbReference type="EMBL" id="OGG84887.1"/>
    </source>
</evidence>
<organism evidence="2 3">
    <name type="scientific">Candidatus Kaiserbacteria bacterium RIFCSPLOWO2_12_FULL_45_26</name>
    <dbReference type="NCBI Taxonomy" id="1798525"/>
    <lineage>
        <taxon>Bacteria</taxon>
        <taxon>Candidatus Kaiseribacteriota</taxon>
    </lineage>
</organism>
<dbReference type="Pfam" id="PF18895">
    <property type="entry name" value="T4SS_pilin"/>
    <property type="match status" value="1"/>
</dbReference>
<evidence type="ECO:0000313" key="3">
    <source>
        <dbReference type="Proteomes" id="UP000177325"/>
    </source>
</evidence>
<feature type="transmembrane region" description="Helical" evidence="1">
    <location>
        <begin position="28"/>
        <end position="55"/>
    </location>
</feature>
<sequence>MTPQQQAAQAGQGAAEAAEFVGRFNDAILFPLIALLSGIAFLFFIYGSAVYIFNADNDAARADGKKHIMYGLIGLTVMVSAYAILTLAANTFGLGQQLDCAATPGASGCGSAFTLPNPPQFPNP</sequence>